<evidence type="ECO:0000256" key="6">
    <source>
        <dbReference type="ARBA" id="ARBA00022989"/>
    </source>
</evidence>
<feature type="transmembrane region" description="Helical" evidence="9">
    <location>
        <begin position="12"/>
        <end position="29"/>
    </location>
</feature>
<gene>
    <name evidence="11" type="ORF">SAMN03080599_02746</name>
</gene>
<evidence type="ECO:0000256" key="1">
    <source>
        <dbReference type="ARBA" id="ARBA00004651"/>
    </source>
</evidence>
<feature type="transmembrane region" description="Helical" evidence="9">
    <location>
        <begin position="167"/>
        <end position="192"/>
    </location>
</feature>
<feature type="transmembrane region" description="Helical" evidence="9">
    <location>
        <begin position="92"/>
        <end position="115"/>
    </location>
</feature>
<dbReference type="GO" id="GO:0015297">
    <property type="term" value="F:antiporter activity"/>
    <property type="evidence" value="ECO:0007669"/>
    <property type="project" value="UniProtKB-KW"/>
</dbReference>
<keyword evidence="3" id="KW-0050">Antiport</keyword>
<dbReference type="GO" id="GO:1902600">
    <property type="term" value="P:proton transmembrane transport"/>
    <property type="evidence" value="ECO:0007669"/>
    <property type="project" value="InterPro"/>
</dbReference>
<keyword evidence="5 9" id="KW-0812">Transmembrane</keyword>
<organism evidence="11 12">
    <name type="scientific">Acidaminobacter hydrogenoformans DSM 2784</name>
    <dbReference type="NCBI Taxonomy" id="1120920"/>
    <lineage>
        <taxon>Bacteria</taxon>
        <taxon>Bacillati</taxon>
        <taxon>Bacillota</taxon>
        <taxon>Clostridia</taxon>
        <taxon>Peptostreptococcales</taxon>
        <taxon>Acidaminobacteraceae</taxon>
        <taxon>Acidaminobacter</taxon>
    </lineage>
</organism>
<keyword evidence="7" id="KW-0406">Ion transport</keyword>
<evidence type="ECO:0000256" key="5">
    <source>
        <dbReference type="ARBA" id="ARBA00022692"/>
    </source>
</evidence>
<dbReference type="OrthoDB" id="1757035at2"/>
<keyword evidence="6 9" id="KW-1133">Transmembrane helix</keyword>
<feature type="transmembrane region" description="Helical" evidence="9">
    <location>
        <begin position="198"/>
        <end position="217"/>
    </location>
</feature>
<dbReference type="InterPro" id="IPR006153">
    <property type="entry name" value="Cation/H_exchanger_TM"/>
</dbReference>
<evidence type="ECO:0000259" key="10">
    <source>
        <dbReference type="Pfam" id="PF00999"/>
    </source>
</evidence>
<name>A0A1G5S4V7_9FIRM</name>
<protein>
    <submittedName>
        <fullName evidence="11">Sodium/proton antiporter, CPA1 family (TC 2.A.36)</fullName>
    </submittedName>
</protein>
<dbReference type="GO" id="GO:0005886">
    <property type="term" value="C:plasma membrane"/>
    <property type="evidence" value="ECO:0007669"/>
    <property type="project" value="UniProtKB-SubCell"/>
</dbReference>
<accession>A0A1G5S4V7</accession>
<feature type="transmembrane region" description="Helical" evidence="9">
    <location>
        <begin position="285"/>
        <end position="308"/>
    </location>
</feature>
<evidence type="ECO:0000256" key="4">
    <source>
        <dbReference type="ARBA" id="ARBA00022475"/>
    </source>
</evidence>
<keyword evidence="4" id="KW-1003">Cell membrane</keyword>
<feature type="transmembrane region" description="Helical" evidence="9">
    <location>
        <begin position="375"/>
        <end position="395"/>
    </location>
</feature>
<keyword evidence="12" id="KW-1185">Reference proteome</keyword>
<evidence type="ECO:0000313" key="11">
    <source>
        <dbReference type="EMBL" id="SCZ81356.1"/>
    </source>
</evidence>
<evidence type="ECO:0000256" key="8">
    <source>
        <dbReference type="ARBA" id="ARBA00023136"/>
    </source>
</evidence>
<reference evidence="11 12" key="1">
    <citation type="submission" date="2016-10" db="EMBL/GenBank/DDBJ databases">
        <authorList>
            <person name="de Groot N.N."/>
        </authorList>
    </citation>
    <scope>NUCLEOTIDE SEQUENCE [LARGE SCALE GENOMIC DNA]</scope>
    <source>
        <strain evidence="11 12">DSM 2784</strain>
    </source>
</reference>
<dbReference type="EMBL" id="FMWL01000018">
    <property type="protein sequence ID" value="SCZ81356.1"/>
    <property type="molecule type" value="Genomic_DNA"/>
</dbReference>
<dbReference type="RefSeq" id="WP_092592444.1">
    <property type="nucleotide sequence ID" value="NZ_FMWL01000018.1"/>
</dbReference>
<feature type="transmembrane region" description="Helical" evidence="9">
    <location>
        <begin position="127"/>
        <end position="146"/>
    </location>
</feature>
<evidence type="ECO:0000256" key="9">
    <source>
        <dbReference type="SAM" id="Phobius"/>
    </source>
</evidence>
<dbReference type="PANTHER" id="PTHR32507">
    <property type="entry name" value="NA(+)/H(+) ANTIPORTER 1"/>
    <property type="match status" value="1"/>
</dbReference>
<dbReference type="Gene3D" id="1.20.1530.20">
    <property type="match status" value="1"/>
</dbReference>
<evidence type="ECO:0000256" key="3">
    <source>
        <dbReference type="ARBA" id="ARBA00022449"/>
    </source>
</evidence>
<dbReference type="Proteomes" id="UP000199208">
    <property type="component" value="Unassembled WGS sequence"/>
</dbReference>
<feature type="domain" description="Cation/H+ exchanger transmembrane" evidence="10">
    <location>
        <begin position="18"/>
        <end position="401"/>
    </location>
</feature>
<dbReference type="PANTHER" id="PTHR32507:SF0">
    <property type="entry name" value="NA(+)_H(+) ANTIPORTER 2-RELATED"/>
    <property type="match status" value="1"/>
</dbReference>
<comment type="subcellular location">
    <subcellularLocation>
        <location evidence="1">Cell membrane</location>
        <topology evidence="1">Multi-pass membrane protein</topology>
    </subcellularLocation>
</comment>
<evidence type="ECO:0000256" key="2">
    <source>
        <dbReference type="ARBA" id="ARBA00022448"/>
    </source>
</evidence>
<evidence type="ECO:0000313" key="12">
    <source>
        <dbReference type="Proteomes" id="UP000199208"/>
    </source>
</evidence>
<dbReference type="STRING" id="1120920.SAMN03080599_02746"/>
<proteinExistence type="predicted"/>
<keyword evidence="8 9" id="KW-0472">Membrane</keyword>
<feature type="transmembrane region" description="Helical" evidence="9">
    <location>
        <begin position="38"/>
        <end position="56"/>
    </location>
</feature>
<dbReference type="InterPro" id="IPR038770">
    <property type="entry name" value="Na+/solute_symporter_sf"/>
</dbReference>
<keyword evidence="2" id="KW-0813">Transport</keyword>
<feature type="transmembrane region" description="Helical" evidence="9">
    <location>
        <begin position="314"/>
        <end position="335"/>
    </location>
</feature>
<sequence>MHSTLAFETNQMLELIAIVLFSGVLFSKLSKLIHMPDVVMYILAGILIGPAAFNLIDVSAYPAANQLILTFGAAYILYDGGREINLKVLSKVKFSVLLLATVGVVASTAITGFAASRILHLDLLTGLLLGSVIASTDPSVLVPLFKTMSISKRLKQTIIAESAFNDAVAAILTLTLLGLIAGSTFSLSGTLLELGTSAFGGVAVGIIVGFPASYLIASRKHGVFSEHPSEIGLATVISAYILASHFHFSGFLAVFVVGMICGNKKIIGLWVPEEQYETQVRFKEVLTLILRMMIFILLGASIDFAILFSNLGGALLVVAVLIFVARPVSVLLSVLWDRQAKWSLKEILYMCWVRETGVIPAALAGMMLAANVPGARVISSVTFAAIFITLTFQASTAKLLAHWLKLEELSADGPTTPSHTPADDVTDPFSVPCGDEHFSRDCLEEPYPVYLM</sequence>
<dbReference type="AlphaFoldDB" id="A0A1G5S4V7"/>
<dbReference type="Pfam" id="PF00999">
    <property type="entry name" value="Na_H_Exchanger"/>
    <property type="match status" value="1"/>
</dbReference>
<evidence type="ECO:0000256" key="7">
    <source>
        <dbReference type="ARBA" id="ARBA00023065"/>
    </source>
</evidence>